<gene>
    <name evidence="6" type="primary">modA</name>
    <name evidence="6" type="ORF">BHU61_08350</name>
</gene>
<keyword evidence="2 5" id="KW-0500">Molybdenum</keyword>
<dbReference type="PANTHER" id="PTHR30632:SF0">
    <property type="entry name" value="SULFATE-BINDING PROTEIN"/>
    <property type="match status" value="1"/>
</dbReference>
<protein>
    <submittedName>
        <fullName evidence="6">Molybdate ABC transporter substrate-binding protein</fullName>
    </submittedName>
</protein>
<evidence type="ECO:0000256" key="2">
    <source>
        <dbReference type="ARBA" id="ARBA00022505"/>
    </source>
</evidence>
<dbReference type="Proteomes" id="UP000249808">
    <property type="component" value="Unassembled WGS sequence"/>
</dbReference>
<dbReference type="Gene3D" id="3.40.190.10">
    <property type="entry name" value="Periplasmic binding protein-like II"/>
    <property type="match status" value="2"/>
</dbReference>
<evidence type="ECO:0000256" key="5">
    <source>
        <dbReference type="PIRSR" id="PIRSR004846-1"/>
    </source>
</evidence>
<evidence type="ECO:0000313" key="6">
    <source>
        <dbReference type="EMBL" id="RAK44713.1"/>
    </source>
</evidence>
<dbReference type="PROSITE" id="PS51257">
    <property type="entry name" value="PROKAR_LIPOPROTEIN"/>
    <property type="match status" value="1"/>
</dbReference>
<dbReference type="InterPro" id="IPR050682">
    <property type="entry name" value="ModA/WtpA"/>
</dbReference>
<comment type="caution">
    <text evidence="6">The sequence shown here is derived from an EMBL/GenBank/DDBJ whole genome shotgun (WGS) entry which is preliminary data.</text>
</comment>
<evidence type="ECO:0000256" key="3">
    <source>
        <dbReference type="ARBA" id="ARBA00022723"/>
    </source>
</evidence>
<dbReference type="GO" id="GO:0046872">
    <property type="term" value="F:metal ion binding"/>
    <property type="evidence" value="ECO:0007669"/>
    <property type="project" value="UniProtKB-KW"/>
</dbReference>
<evidence type="ECO:0000313" key="7">
    <source>
        <dbReference type="Proteomes" id="UP000249808"/>
    </source>
</evidence>
<dbReference type="InterPro" id="IPR005950">
    <property type="entry name" value="ModA"/>
</dbReference>
<proteinExistence type="inferred from homology"/>
<dbReference type="GO" id="GO:0030973">
    <property type="term" value="F:molybdate ion binding"/>
    <property type="evidence" value="ECO:0007669"/>
    <property type="project" value="UniProtKB-ARBA"/>
</dbReference>
<dbReference type="FunFam" id="3.40.190.10:FF:000035">
    <property type="entry name" value="Molybdate ABC transporter substrate-binding protein"/>
    <property type="match status" value="1"/>
</dbReference>
<comment type="similarity">
    <text evidence="1">Belongs to the bacterial solute-binding protein ModA family.</text>
</comment>
<feature type="binding site" evidence="5">
    <location>
        <position position="68"/>
    </location>
    <ligand>
        <name>molybdate</name>
        <dbReference type="ChEBI" id="CHEBI:36264"/>
    </ligand>
</feature>
<evidence type="ECO:0000256" key="4">
    <source>
        <dbReference type="ARBA" id="ARBA00022729"/>
    </source>
</evidence>
<dbReference type="NCBIfam" id="TIGR01256">
    <property type="entry name" value="modA"/>
    <property type="match status" value="1"/>
</dbReference>
<dbReference type="PIRSF" id="PIRSF004846">
    <property type="entry name" value="ModA"/>
    <property type="match status" value="1"/>
</dbReference>
<evidence type="ECO:0000256" key="1">
    <source>
        <dbReference type="ARBA" id="ARBA00009175"/>
    </source>
</evidence>
<dbReference type="EMBL" id="PZJH01000003">
    <property type="protein sequence ID" value="RAK44713.1"/>
    <property type="molecule type" value="Genomic_DNA"/>
</dbReference>
<dbReference type="GO" id="GO:0015689">
    <property type="term" value="P:molybdate ion transport"/>
    <property type="evidence" value="ECO:0007669"/>
    <property type="project" value="InterPro"/>
</dbReference>
<reference evidence="6 7" key="1">
    <citation type="journal article" date="2018" name="Front. Microbiol.">
        <title>Description and Comparative Genomics of Macrococcus caseolyticus subsp. hominis subsp. nov., Macrococcus goetzii sp. nov., Macrococcus epidermidis sp. nov., and Macrococcus bohemicus sp. nov., Novel Macrococci From Human Clinical Material With Virulence Potential and Suspected Uptake of Foreign DNA by Natural Transformation.</title>
        <authorList>
            <person name="Maslanova I."/>
            <person name="Wertheimer Z."/>
            <person name="Sedlacek I."/>
            <person name="Svec P."/>
            <person name="Indrakova A."/>
            <person name="Kovarovic V."/>
            <person name="Schumann P."/>
            <person name="Sproer C."/>
            <person name="Kralova S."/>
            <person name="Sedo O."/>
            <person name="Kristofova L."/>
            <person name="Vrbovska V."/>
            <person name="Fuzik T."/>
            <person name="Petras P."/>
            <person name="Zdrahal Z."/>
            <person name="Ruzickova V."/>
            <person name="Doskar J."/>
            <person name="Pantucek R."/>
        </authorList>
    </citation>
    <scope>NUCLEOTIDE SEQUENCE [LARGE SCALE GENOMIC DNA]</scope>
    <source>
        <strain evidence="6 7">01/688</strain>
    </source>
</reference>
<feature type="binding site" evidence="5">
    <location>
        <position position="173"/>
    </location>
    <ligand>
        <name>molybdate</name>
        <dbReference type="ChEBI" id="CHEBI:36264"/>
    </ligand>
</feature>
<keyword evidence="3 5" id="KW-0479">Metal-binding</keyword>
<keyword evidence="4" id="KW-0732">Signal</keyword>
<dbReference type="RefSeq" id="WP_111716112.1">
    <property type="nucleotide sequence ID" value="NZ_JBHSSR010000013.1"/>
</dbReference>
<feature type="binding site" evidence="5">
    <location>
        <position position="191"/>
    </location>
    <ligand>
        <name>molybdate</name>
        <dbReference type="ChEBI" id="CHEBI:36264"/>
    </ligand>
</feature>
<dbReference type="AlphaFoldDB" id="A0A327ZQY2"/>
<dbReference type="PANTHER" id="PTHR30632">
    <property type="entry name" value="MOLYBDATE-BINDING PERIPLASMIC PROTEIN"/>
    <property type="match status" value="1"/>
</dbReference>
<feature type="binding site" evidence="5">
    <location>
        <position position="40"/>
    </location>
    <ligand>
        <name>molybdate</name>
        <dbReference type="ChEBI" id="CHEBI:36264"/>
    </ligand>
</feature>
<dbReference type="SUPFAM" id="SSF53850">
    <property type="entry name" value="Periplasmic binding protein-like II"/>
    <property type="match status" value="1"/>
</dbReference>
<keyword evidence="7" id="KW-1185">Reference proteome</keyword>
<dbReference type="Pfam" id="PF13531">
    <property type="entry name" value="SBP_bac_11"/>
    <property type="match status" value="1"/>
</dbReference>
<feature type="binding site" evidence="5">
    <location>
        <position position="146"/>
    </location>
    <ligand>
        <name>molybdate</name>
        <dbReference type="ChEBI" id="CHEBI:36264"/>
    </ligand>
</feature>
<sequence length="258" mass="29118">MKKTFLIFIVCILLSGCVNQEKEQGRSQEKVILTVSAAASLKNALNDIEKSYEGEHKHVDIKFNYGASGALAQQIMSGAPVDIFFSAAQGKVDDLVKNKAVDKEDTKSLLKNHLVLITEEKLTSLDDLQQEKIKKIALGNPELVPAGEYGKQALENKKLYQKVKSKLVLTKDVRQVLTYVETGNTEAGIVYTSDLKSTNKIKHTLKIQDDLHEPITYPIAKIKDTKHKKETEELYQYLQNNQSKKVYQKYGFDINEKE</sequence>
<organism evidence="6 7">
    <name type="scientific">Macrococcus epidermidis</name>
    <dbReference type="NCBI Taxonomy" id="1902580"/>
    <lineage>
        <taxon>Bacteria</taxon>
        <taxon>Bacillati</taxon>
        <taxon>Bacillota</taxon>
        <taxon>Bacilli</taxon>
        <taxon>Bacillales</taxon>
        <taxon>Staphylococcaceae</taxon>
        <taxon>Macrococcus</taxon>
    </lineage>
</organism>
<name>A0A327ZQY2_9STAP</name>
<dbReference type="GO" id="GO:1901359">
    <property type="term" value="F:tungstate binding"/>
    <property type="evidence" value="ECO:0007669"/>
    <property type="project" value="UniProtKB-ARBA"/>
</dbReference>
<accession>A0A327ZQY2</accession>